<comment type="caution">
    <text evidence="2">The sequence shown here is derived from an EMBL/GenBank/DDBJ whole genome shotgun (WGS) entry which is preliminary data.</text>
</comment>
<dbReference type="PANTHER" id="PTHR46623:SF6">
    <property type="entry name" value="ALPHA_BETA-HYDROLASES SUPERFAMILY PROTEIN"/>
    <property type="match status" value="1"/>
</dbReference>
<dbReference type="Proteomes" id="UP000623440">
    <property type="component" value="Unassembled WGS sequence"/>
</dbReference>
<dbReference type="InterPro" id="IPR002925">
    <property type="entry name" value="Dienelactn_hydro"/>
</dbReference>
<organism evidence="2 3">
    <name type="scientific">Nostoc flagelliforme FACHB-838</name>
    <dbReference type="NCBI Taxonomy" id="2692904"/>
    <lineage>
        <taxon>Bacteria</taxon>
        <taxon>Bacillati</taxon>
        <taxon>Cyanobacteriota</taxon>
        <taxon>Cyanophyceae</taxon>
        <taxon>Nostocales</taxon>
        <taxon>Nostocaceae</taxon>
        <taxon>Nostoc</taxon>
    </lineage>
</organism>
<dbReference type="PANTHER" id="PTHR46623">
    <property type="entry name" value="CARBOXYMETHYLENEBUTENOLIDASE-RELATED"/>
    <property type="match status" value="1"/>
</dbReference>
<dbReference type="EMBL" id="JACJSI010000143">
    <property type="protein sequence ID" value="MBD2534206.1"/>
    <property type="molecule type" value="Genomic_DNA"/>
</dbReference>
<accession>A0ABR8DZC8</accession>
<dbReference type="InterPro" id="IPR029058">
    <property type="entry name" value="AB_hydrolase_fold"/>
</dbReference>
<dbReference type="SUPFAM" id="SSF53474">
    <property type="entry name" value="alpha/beta-Hydrolases"/>
    <property type="match status" value="1"/>
</dbReference>
<evidence type="ECO:0000313" key="3">
    <source>
        <dbReference type="Proteomes" id="UP000623440"/>
    </source>
</evidence>
<reference evidence="2 3" key="1">
    <citation type="journal article" date="2020" name="ISME J.">
        <title>Comparative genomics reveals insights into cyanobacterial evolution and habitat adaptation.</title>
        <authorList>
            <person name="Chen M.Y."/>
            <person name="Teng W.K."/>
            <person name="Zhao L."/>
            <person name="Hu C.X."/>
            <person name="Zhou Y.K."/>
            <person name="Han B.P."/>
            <person name="Song L.R."/>
            <person name="Shu W.S."/>
        </authorList>
    </citation>
    <scope>NUCLEOTIDE SEQUENCE [LARGE SCALE GENOMIC DNA]</scope>
    <source>
        <strain evidence="2 3">FACHB-838</strain>
    </source>
</reference>
<gene>
    <name evidence="2" type="ORF">H6G97_33645</name>
</gene>
<dbReference type="Gene3D" id="3.40.50.1820">
    <property type="entry name" value="alpha/beta hydrolase"/>
    <property type="match status" value="1"/>
</dbReference>
<dbReference type="RefSeq" id="WP_190944721.1">
    <property type="nucleotide sequence ID" value="NZ_JACJSI010000143.1"/>
</dbReference>
<protein>
    <submittedName>
        <fullName evidence="2">Dienelactone hydrolase family protein</fullName>
    </submittedName>
</protein>
<evidence type="ECO:0000259" key="1">
    <source>
        <dbReference type="Pfam" id="PF01738"/>
    </source>
</evidence>
<feature type="domain" description="Dienelactone hydrolase" evidence="1">
    <location>
        <begin position="16"/>
        <end position="68"/>
    </location>
</feature>
<keyword evidence="3" id="KW-1185">Reference proteome</keyword>
<keyword evidence="2" id="KW-0378">Hydrolase</keyword>
<sequence length="81" mass="8756">MTDQNVTIPAFSGGSFSAYLAAPSTQPLAGIVLIQEVLGVNNNMRQTADDFAKAGYLVIVPDLYWRLEPDVQLDPEAILFG</sequence>
<name>A0ABR8DZC8_9NOSO</name>
<proteinExistence type="predicted"/>
<dbReference type="Pfam" id="PF01738">
    <property type="entry name" value="DLH"/>
    <property type="match status" value="1"/>
</dbReference>
<evidence type="ECO:0000313" key="2">
    <source>
        <dbReference type="EMBL" id="MBD2534206.1"/>
    </source>
</evidence>
<dbReference type="GO" id="GO:0016787">
    <property type="term" value="F:hydrolase activity"/>
    <property type="evidence" value="ECO:0007669"/>
    <property type="project" value="UniProtKB-KW"/>
</dbReference>
<dbReference type="InterPro" id="IPR051049">
    <property type="entry name" value="Dienelactone_hydrolase-like"/>
</dbReference>